<evidence type="ECO:0000313" key="3">
    <source>
        <dbReference type="EMBL" id="TXC80021.1"/>
    </source>
</evidence>
<dbReference type="InterPro" id="IPR010699">
    <property type="entry name" value="DUF1275"/>
</dbReference>
<evidence type="ECO:0000313" key="5">
    <source>
        <dbReference type="Proteomes" id="UP001481677"/>
    </source>
</evidence>
<evidence type="ECO:0000256" key="1">
    <source>
        <dbReference type="SAM" id="Phobius"/>
    </source>
</evidence>
<dbReference type="AlphaFoldDB" id="A0A5C6V634"/>
<dbReference type="Proteomes" id="UP001481677">
    <property type="component" value="Unassembled WGS sequence"/>
</dbReference>
<feature type="transmembrane region" description="Helical" evidence="1">
    <location>
        <begin position="225"/>
        <end position="244"/>
    </location>
</feature>
<reference evidence="3 4" key="1">
    <citation type="journal article" date="2018" name="Int. J. Syst. Evol. Microbiol.">
        <title>Paraburkholderia azotifigens sp. nov., a nitrogen-fixing bacterium isolated from paddy soil.</title>
        <authorList>
            <person name="Choi G.M."/>
            <person name="Im W.T."/>
        </authorList>
    </citation>
    <scope>NUCLEOTIDE SEQUENCE [LARGE SCALE GENOMIC DNA]</scope>
    <source>
        <strain evidence="3 4">NF 2-5-3</strain>
    </source>
</reference>
<organism evidence="3 4">
    <name type="scientific">Paraburkholderia azotifigens</name>
    <dbReference type="NCBI Taxonomy" id="2057004"/>
    <lineage>
        <taxon>Bacteria</taxon>
        <taxon>Pseudomonadati</taxon>
        <taxon>Pseudomonadota</taxon>
        <taxon>Betaproteobacteria</taxon>
        <taxon>Burkholderiales</taxon>
        <taxon>Burkholderiaceae</taxon>
        <taxon>Paraburkholderia</taxon>
    </lineage>
</organism>
<gene>
    <name evidence="3" type="ORF">FRZ40_37540</name>
    <name evidence="2" type="ORF">V4C56_25940</name>
</gene>
<dbReference type="PANTHER" id="PTHR37314:SF5">
    <property type="entry name" value="SLR0142 PROTEIN"/>
    <property type="match status" value="1"/>
</dbReference>
<keyword evidence="1" id="KW-1133">Transmembrane helix</keyword>
<dbReference type="RefSeq" id="WP_147237568.1">
    <property type="nucleotide sequence ID" value="NZ_JAZHFZ010000021.1"/>
</dbReference>
<dbReference type="PANTHER" id="PTHR37314">
    <property type="entry name" value="SLR0142 PROTEIN"/>
    <property type="match status" value="1"/>
</dbReference>
<keyword evidence="5" id="KW-1185">Reference proteome</keyword>
<reference evidence="3" key="2">
    <citation type="submission" date="2019-08" db="EMBL/GenBank/DDBJ databases">
        <authorList>
            <person name="Im W.-T."/>
        </authorList>
    </citation>
    <scope>NUCLEOTIDE SEQUENCE</scope>
    <source>
        <strain evidence="3">NF 2-5-3</strain>
    </source>
</reference>
<feature type="transmembrane region" description="Helical" evidence="1">
    <location>
        <begin position="199"/>
        <end position="219"/>
    </location>
</feature>
<evidence type="ECO:0000313" key="2">
    <source>
        <dbReference type="EMBL" id="MEM5343054.1"/>
    </source>
</evidence>
<keyword evidence="1" id="KW-0472">Membrane</keyword>
<comment type="caution">
    <text evidence="3">The sequence shown here is derived from an EMBL/GenBank/DDBJ whole genome shotgun (WGS) entry which is preliminary data.</text>
</comment>
<dbReference type="Pfam" id="PF06912">
    <property type="entry name" value="DUF1275"/>
    <property type="match status" value="1"/>
</dbReference>
<name>A0A5C6V634_9BURK</name>
<dbReference type="Proteomes" id="UP000321776">
    <property type="component" value="Unassembled WGS sequence"/>
</dbReference>
<protein>
    <submittedName>
        <fullName evidence="3">DUF1275 domain-containing protein</fullName>
    </submittedName>
    <submittedName>
        <fullName evidence="2">YoaK family protein</fullName>
    </submittedName>
</protein>
<proteinExistence type="predicted"/>
<evidence type="ECO:0000313" key="4">
    <source>
        <dbReference type="Proteomes" id="UP000321776"/>
    </source>
</evidence>
<feature type="transmembrane region" description="Helical" evidence="1">
    <location>
        <begin position="69"/>
        <end position="89"/>
    </location>
</feature>
<dbReference type="EMBL" id="VOQS01000005">
    <property type="protein sequence ID" value="TXC80021.1"/>
    <property type="molecule type" value="Genomic_DNA"/>
</dbReference>
<accession>A0A5C6V634</accession>
<reference evidence="2 5" key="3">
    <citation type="submission" date="2024-01" db="EMBL/GenBank/DDBJ databases">
        <title>The diversity of rhizobia nodulating Mimosa spp. in eleven states of Brazil covering several biomes is determined by host plant, location, and edaphic factors.</title>
        <authorList>
            <person name="Rouws L."/>
            <person name="Barauna A."/>
            <person name="Beukes C."/>
            <person name="De Faria S.M."/>
            <person name="Gross E."/>
            <person name="Dos Reis Junior F.B."/>
            <person name="Simon M."/>
            <person name="Maluk M."/>
            <person name="Odee D.W."/>
            <person name="Kenicer G."/>
            <person name="Young J.P.W."/>
            <person name="Reis V.M."/>
            <person name="Zilli J."/>
            <person name="James E.K."/>
        </authorList>
    </citation>
    <scope>NUCLEOTIDE SEQUENCE [LARGE SCALE GENOMIC DNA]</scope>
    <source>
        <strain evidence="2 5">JPY530</strain>
    </source>
</reference>
<keyword evidence="1" id="KW-0812">Transmembrane</keyword>
<dbReference type="EMBL" id="JAZHGA010000021">
    <property type="protein sequence ID" value="MEM5343054.1"/>
    <property type="molecule type" value="Genomic_DNA"/>
</dbReference>
<sequence>MRQGPVSAGAETRVAAQPDHVTGEDAWLATIAGYVDTLGFVALFGLFTAHVTGNFILIGSGLAGAGKGLLIKWLAFPAFVAGIVLARVLDNHLLARGHGTRACALYVMQAVLLAGFMVAGVLAVPISDADAPMTIACGLLGAAAMGVQNAHGRLTARSVVANTVMTGNVTQAVIDAFDLLFSSGDAKTRQAARTRLMRTLPPVAGFAIGAGAGAAGYLFASFWALLPPLAALCVLALLSGSTGAPRT</sequence>
<feature type="transmembrane region" description="Helical" evidence="1">
    <location>
        <begin position="37"/>
        <end position="57"/>
    </location>
</feature>
<feature type="transmembrane region" description="Helical" evidence="1">
    <location>
        <begin position="104"/>
        <end position="124"/>
    </location>
</feature>